<comment type="caution">
    <text evidence="2">The sequence shown here is derived from an EMBL/GenBank/DDBJ whole genome shotgun (WGS) entry which is preliminary data.</text>
</comment>
<feature type="region of interest" description="Disordered" evidence="1">
    <location>
        <begin position="222"/>
        <end position="272"/>
    </location>
</feature>
<feature type="region of interest" description="Disordered" evidence="1">
    <location>
        <begin position="131"/>
        <end position="167"/>
    </location>
</feature>
<proteinExistence type="predicted"/>
<keyword evidence="3" id="KW-1185">Reference proteome</keyword>
<sequence>MYQPSMITNAGECMQQQQQQQQHVKGGSFDDGFSNIMWATASEYHETFFYVSREPCTTKTISWRHGLHRQCSSPDGGARLWRLATDALLIHWPSHVLGFILPGSVVVREQEVGDAAVDDSQEKLVSQQTHIRQSPAAEGKMHKKANNYQNIRGDKDETKVPLGPRVTPTSSASFSMLAWRKDLELWPKAISSALARTTIGLQLPPLALLLKPERCTSQDQIPITKWPSHEPQQETTNRAITATADLPRKNMTREANVSRRKQKTERDPSRGA</sequence>
<dbReference type="EMBL" id="PYDT01000004">
    <property type="protein sequence ID" value="THU63075.1"/>
    <property type="molecule type" value="Genomic_DNA"/>
</dbReference>
<protein>
    <submittedName>
        <fullName evidence="2">Uncharacterized protein</fullName>
    </submittedName>
</protein>
<reference evidence="2 3" key="1">
    <citation type="journal article" date="2019" name="Nat. Plants">
        <title>Genome sequencing of Musa balbisiana reveals subgenome evolution and function divergence in polyploid bananas.</title>
        <authorList>
            <person name="Yao X."/>
        </authorList>
    </citation>
    <scope>NUCLEOTIDE SEQUENCE [LARGE SCALE GENOMIC DNA]</scope>
    <source>
        <strain evidence="3">cv. DH-PKW</strain>
        <tissue evidence="2">Leaves</tissue>
    </source>
</reference>
<accession>A0A4S8JMF7</accession>
<gene>
    <name evidence="2" type="ORF">C4D60_Mb01t11930</name>
</gene>
<organism evidence="2 3">
    <name type="scientific">Musa balbisiana</name>
    <name type="common">Banana</name>
    <dbReference type="NCBI Taxonomy" id="52838"/>
    <lineage>
        <taxon>Eukaryota</taxon>
        <taxon>Viridiplantae</taxon>
        <taxon>Streptophyta</taxon>
        <taxon>Embryophyta</taxon>
        <taxon>Tracheophyta</taxon>
        <taxon>Spermatophyta</taxon>
        <taxon>Magnoliopsida</taxon>
        <taxon>Liliopsida</taxon>
        <taxon>Zingiberales</taxon>
        <taxon>Musaceae</taxon>
        <taxon>Musa</taxon>
    </lineage>
</organism>
<evidence type="ECO:0000313" key="2">
    <source>
        <dbReference type="EMBL" id="THU63075.1"/>
    </source>
</evidence>
<dbReference type="AlphaFoldDB" id="A0A4S8JMF7"/>
<evidence type="ECO:0000256" key="1">
    <source>
        <dbReference type="SAM" id="MobiDB-lite"/>
    </source>
</evidence>
<dbReference type="Proteomes" id="UP000317650">
    <property type="component" value="Chromosome 1"/>
</dbReference>
<evidence type="ECO:0000313" key="3">
    <source>
        <dbReference type="Proteomes" id="UP000317650"/>
    </source>
</evidence>
<name>A0A4S8JMF7_MUSBA</name>